<dbReference type="Pfam" id="PF00795">
    <property type="entry name" value="CN_hydrolase"/>
    <property type="match status" value="1"/>
</dbReference>
<feature type="transmembrane region" description="Helical" evidence="5">
    <location>
        <begin position="208"/>
        <end position="228"/>
    </location>
</feature>
<dbReference type="InterPro" id="IPR036259">
    <property type="entry name" value="MFS_trans_sf"/>
</dbReference>
<dbReference type="Gene3D" id="3.60.110.10">
    <property type="entry name" value="Carbon-nitrogen hydrolase"/>
    <property type="match status" value="1"/>
</dbReference>
<evidence type="ECO:0000256" key="4">
    <source>
        <dbReference type="ARBA" id="ARBA00023136"/>
    </source>
</evidence>
<reference evidence="7" key="1">
    <citation type="journal article" date="2014" name="Genome Announc.">
        <title>Complete sequencing and chromosome-scale genome assembly of the industrial progenitor strain P2niaD18 from the penicillin producer Penicillium chrysogenum.</title>
        <authorList>
            <person name="Specht T."/>
            <person name="Dahlmann T.A."/>
            <person name="Zadra I."/>
            <person name="Kurnsteiner H."/>
            <person name="Kuck U."/>
        </authorList>
    </citation>
    <scope>NUCLEOTIDE SEQUENCE [LARGE SCALE GENOMIC DNA]</scope>
    <source>
        <strain evidence="7">P2niaD18</strain>
    </source>
</reference>
<dbReference type="PANTHER" id="PTHR23502">
    <property type="entry name" value="MAJOR FACILITATOR SUPERFAMILY"/>
    <property type="match status" value="1"/>
</dbReference>
<evidence type="ECO:0000256" key="2">
    <source>
        <dbReference type="ARBA" id="ARBA00022692"/>
    </source>
</evidence>
<dbReference type="InterPro" id="IPR036526">
    <property type="entry name" value="C-N_Hydrolase_sf"/>
</dbReference>
<feature type="transmembrane region" description="Helical" evidence="5">
    <location>
        <begin position="315"/>
        <end position="341"/>
    </location>
</feature>
<dbReference type="GO" id="GO:0005886">
    <property type="term" value="C:plasma membrane"/>
    <property type="evidence" value="ECO:0007669"/>
    <property type="project" value="TreeGrafter"/>
</dbReference>
<dbReference type="CDD" id="cd07197">
    <property type="entry name" value="nitrilase"/>
    <property type="match status" value="1"/>
</dbReference>
<dbReference type="EMBL" id="CM002801">
    <property type="protein sequence ID" value="KZN83700.1"/>
    <property type="molecule type" value="Genomic_DNA"/>
</dbReference>
<keyword evidence="2 5" id="KW-0812">Transmembrane</keyword>
<feature type="domain" description="CN hydrolase" evidence="6">
    <location>
        <begin position="479"/>
        <end position="737"/>
    </location>
</feature>
<dbReference type="SUPFAM" id="SSF56317">
    <property type="entry name" value="Carbon-nitrogen hydrolase"/>
    <property type="match status" value="1"/>
</dbReference>
<evidence type="ECO:0000313" key="7">
    <source>
        <dbReference type="EMBL" id="KZN83700.1"/>
    </source>
</evidence>
<evidence type="ECO:0000256" key="1">
    <source>
        <dbReference type="ARBA" id="ARBA00004141"/>
    </source>
</evidence>
<dbReference type="PROSITE" id="PS50263">
    <property type="entry name" value="CN_HYDROLASE"/>
    <property type="match status" value="1"/>
</dbReference>
<feature type="transmembrane region" description="Helical" evidence="5">
    <location>
        <begin position="94"/>
        <end position="113"/>
    </location>
</feature>
<comment type="subcellular location">
    <subcellularLocation>
        <location evidence="1">Membrane</location>
        <topology evidence="1">Multi-pass membrane protein</topology>
    </subcellularLocation>
</comment>
<feature type="transmembrane region" description="Helical" evidence="5">
    <location>
        <begin position="463"/>
        <end position="485"/>
    </location>
</feature>
<feature type="transmembrane region" description="Helical" evidence="5">
    <location>
        <begin position="53"/>
        <end position="74"/>
    </location>
</feature>
<organism evidence="7">
    <name type="scientific">Penicillium chrysogenum</name>
    <name type="common">Penicillium notatum</name>
    <dbReference type="NCBI Taxonomy" id="5076"/>
    <lineage>
        <taxon>Eukaryota</taxon>
        <taxon>Fungi</taxon>
        <taxon>Dikarya</taxon>
        <taxon>Ascomycota</taxon>
        <taxon>Pezizomycotina</taxon>
        <taxon>Eurotiomycetes</taxon>
        <taxon>Eurotiomycetidae</taxon>
        <taxon>Eurotiales</taxon>
        <taxon>Aspergillaceae</taxon>
        <taxon>Penicillium</taxon>
        <taxon>Penicillium chrysogenum species complex</taxon>
    </lineage>
</organism>
<protein>
    <submittedName>
        <fullName evidence="7">Putative MFS-type transporter</fullName>
    </submittedName>
</protein>
<feature type="transmembrane region" description="Helical" evidence="5">
    <location>
        <begin position="404"/>
        <end position="425"/>
    </location>
</feature>
<dbReference type="Gene3D" id="1.20.1250.20">
    <property type="entry name" value="MFS general substrate transporter like domains"/>
    <property type="match status" value="1"/>
</dbReference>
<evidence type="ECO:0000256" key="5">
    <source>
        <dbReference type="SAM" id="Phobius"/>
    </source>
</evidence>
<keyword evidence="4 5" id="KW-0472">Membrane</keyword>
<feature type="transmembrane region" description="Helical" evidence="5">
    <location>
        <begin position="431"/>
        <end position="456"/>
    </location>
</feature>
<gene>
    <name evidence="7" type="ORF">EN45_108060</name>
</gene>
<dbReference type="SUPFAM" id="SSF103473">
    <property type="entry name" value="MFS general substrate transporter"/>
    <property type="match status" value="1"/>
</dbReference>
<feature type="transmembrane region" description="Helical" evidence="5">
    <location>
        <begin position="361"/>
        <end position="383"/>
    </location>
</feature>
<dbReference type="InterPro" id="IPR003010">
    <property type="entry name" value="C-N_Hydrolase"/>
</dbReference>
<dbReference type="AlphaFoldDB" id="A0A162CMM7"/>
<dbReference type="Proteomes" id="UP000076449">
    <property type="component" value="Chromosome IV"/>
</dbReference>
<accession>A0A162CMM7</accession>
<proteinExistence type="predicted"/>
<name>A0A162CMM7_PENCH</name>
<evidence type="ECO:0000259" key="6">
    <source>
        <dbReference type="PROSITE" id="PS50263"/>
    </source>
</evidence>
<sequence length="762" mass="83884">MSPDQPVPDPAWPPGTVLIEDLSQPGDSEVVHQPRPTRSPNDPLNWPLWRKNLNFALVSYYVVMVLALIDVATVTWGPLNLELGFSYALLNDSYAAGCGSLCIGGLFLVPFALKFGRRPIYVFSTAIQCGISVWSANMQTVTDLMLVNILSCIVGALAEVLVQMTVADIYFVHQRGLANTIYFWFMTVGVTLSPLAGGFITQSQGWRWVWWWMAILFGAGLVVFIFLYEETMFDASPIDGVPVANKLSPNPHTDKEDLERTAVDKSYLAQECQPMPEVLQIDYSIPEKTYRQKLALWTNSLIPLSEVAKHCYQPFLILFSIPGVFFMAIVYGVMTACTTVPVTTLSAVMTLPPYNFNASQIGLMGVPPFIGTTIGAMICGPLSDSIALTLAKRNGGVFEPEMRLWLAIAFTPLVPAGLFMFGIGLNNGSHWLLPAFGLGISAVGIVPPSSAALTYLTDAYTDIIADSVLGVTFVRNLISTIFIFAQTPWVDRPNEIESNHRRAKAFIRDAAAAGAHLAVLPEYHLADFYPSHDPTIRQQCSNWKTYLENYCALAKECNICIVPGSLGELHAGNTIVNAAYFIDNKGGTRGRYEKKNLWHPERAYVKSSKSDTRHVAFDTPLGKVGLLICWDLAFPEAFRELVMQGAKMIIVPAFWKLSDASDVGLKHNPRSEGDFLDAAVVSRAFENTCAVVFCNVAGPANEGFAGLSQIAVPFKGCLDKFQGCDEGLKIVSVDMDILEEAEQAYKIREDLAKPDWHYGYSR</sequence>
<feature type="transmembrane region" description="Helical" evidence="5">
    <location>
        <begin position="181"/>
        <end position="202"/>
    </location>
</feature>
<feature type="transmembrane region" description="Helical" evidence="5">
    <location>
        <begin position="144"/>
        <end position="169"/>
    </location>
</feature>
<dbReference type="InterPro" id="IPR011701">
    <property type="entry name" value="MFS"/>
</dbReference>
<dbReference type="PANTHER" id="PTHR23502:SF50">
    <property type="entry name" value="TRANSPORTER, PUTATIVE (AFU_ORTHOLOGUE AFUA_5G00430)-RELATED"/>
    <property type="match status" value="1"/>
</dbReference>
<keyword evidence="3 5" id="KW-1133">Transmembrane helix</keyword>
<dbReference type="GO" id="GO:0022857">
    <property type="term" value="F:transmembrane transporter activity"/>
    <property type="evidence" value="ECO:0007669"/>
    <property type="project" value="InterPro"/>
</dbReference>
<dbReference type="Pfam" id="PF07690">
    <property type="entry name" value="MFS_1"/>
    <property type="match status" value="1"/>
</dbReference>
<evidence type="ECO:0000256" key="3">
    <source>
        <dbReference type="ARBA" id="ARBA00022989"/>
    </source>
</evidence>